<organism evidence="2 3">
    <name type="scientific">Nonomuraea rosea</name>
    <dbReference type="NCBI Taxonomy" id="638574"/>
    <lineage>
        <taxon>Bacteria</taxon>
        <taxon>Bacillati</taxon>
        <taxon>Actinomycetota</taxon>
        <taxon>Actinomycetes</taxon>
        <taxon>Streptosporangiales</taxon>
        <taxon>Streptosporangiaceae</taxon>
        <taxon>Nonomuraea</taxon>
    </lineage>
</organism>
<feature type="region of interest" description="Disordered" evidence="1">
    <location>
        <begin position="55"/>
        <end position="151"/>
    </location>
</feature>
<sequence>MARASSSAYVTFSPSNTTAAASGVRRAWAANSSGTVAGGISAAVAFHSTSILRRSSSLSTPVSLNRVSGSPVSTSITRRSRSANSAADLAVNTSADTITEPRSPAGSPPPPNSSPTLTSTSNLDTAPPPPPAPPSRSPSETPPARTPGRSTAACATFCTVSRTWNSGWRASERLGVSSSTSFSNGTSWWENADRLVSRTRASTWRKSGSPDRSVRRTSVLTKKPTRSSSATSVRPATTWPIGTSAPAPSRDSSIASAACTTMYVVTPSARATSASRACASAGISNGALCPRCEATGGRGRSNGSASSSGAPARASRQ</sequence>
<feature type="compositionally biased region" description="Polar residues" evidence="1">
    <location>
        <begin position="61"/>
        <end position="97"/>
    </location>
</feature>
<name>A0ABP7A4L2_9ACTN</name>
<evidence type="ECO:0000313" key="2">
    <source>
        <dbReference type="EMBL" id="GAA3624837.1"/>
    </source>
</evidence>
<protein>
    <submittedName>
        <fullName evidence="2">Uncharacterized protein</fullName>
    </submittedName>
</protein>
<keyword evidence="3" id="KW-1185">Reference proteome</keyword>
<reference evidence="3" key="1">
    <citation type="journal article" date="2019" name="Int. J. Syst. Evol. Microbiol.">
        <title>The Global Catalogue of Microorganisms (GCM) 10K type strain sequencing project: providing services to taxonomists for standard genome sequencing and annotation.</title>
        <authorList>
            <consortium name="The Broad Institute Genomics Platform"/>
            <consortium name="The Broad Institute Genome Sequencing Center for Infectious Disease"/>
            <person name="Wu L."/>
            <person name="Ma J."/>
        </authorList>
    </citation>
    <scope>NUCLEOTIDE SEQUENCE [LARGE SCALE GENOMIC DNA]</scope>
    <source>
        <strain evidence="3">JCM 17326</strain>
    </source>
</reference>
<feature type="region of interest" description="Disordered" evidence="1">
    <location>
        <begin position="286"/>
        <end position="317"/>
    </location>
</feature>
<feature type="compositionally biased region" description="Low complexity" evidence="1">
    <location>
        <begin position="301"/>
        <end position="317"/>
    </location>
</feature>
<evidence type="ECO:0000256" key="1">
    <source>
        <dbReference type="SAM" id="MobiDB-lite"/>
    </source>
</evidence>
<accession>A0ABP7A4L2</accession>
<dbReference type="Proteomes" id="UP001500630">
    <property type="component" value="Unassembled WGS sequence"/>
</dbReference>
<evidence type="ECO:0000313" key="3">
    <source>
        <dbReference type="Proteomes" id="UP001500630"/>
    </source>
</evidence>
<feature type="compositionally biased region" description="Polar residues" evidence="1">
    <location>
        <begin position="216"/>
        <end position="235"/>
    </location>
</feature>
<feature type="compositionally biased region" description="Pro residues" evidence="1">
    <location>
        <begin position="126"/>
        <end position="145"/>
    </location>
</feature>
<comment type="caution">
    <text evidence="2">The sequence shown here is derived from an EMBL/GenBank/DDBJ whole genome shotgun (WGS) entry which is preliminary data.</text>
</comment>
<gene>
    <name evidence="2" type="ORF">GCM10022419_133020</name>
</gene>
<feature type="region of interest" description="Disordered" evidence="1">
    <location>
        <begin position="201"/>
        <end position="252"/>
    </location>
</feature>
<proteinExistence type="predicted"/>
<dbReference type="EMBL" id="BAABDQ010000075">
    <property type="protein sequence ID" value="GAA3624837.1"/>
    <property type="molecule type" value="Genomic_DNA"/>
</dbReference>